<evidence type="ECO:0000313" key="3">
    <source>
        <dbReference type="Proteomes" id="UP000627205"/>
    </source>
</evidence>
<gene>
    <name evidence="2" type="ORF">GCM10011430_22290</name>
</gene>
<dbReference type="RefSeq" id="WP_188421740.1">
    <property type="nucleotide sequence ID" value="NZ_BMDP01000003.1"/>
</dbReference>
<evidence type="ECO:0000256" key="1">
    <source>
        <dbReference type="SAM" id="MobiDB-lite"/>
    </source>
</evidence>
<protein>
    <recommendedName>
        <fullName evidence="4">Glycine zipper domain-containing protein</fullName>
    </recommendedName>
</protein>
<dbReference type="Proteomes" id="UP000627205">
    <property type="component" value="Unassembled WGS sequence"/>
</dbReference>
<evidence type="ECO:0008006" key="4">
    <source>
        <dbReference type="Google" id="ProtNLM"/>
    </source>
</evidence>
<evidence type="ECO:0000313" key="2">
    <source>
        <dbReference type="EMBL" id="GGI55055.1"/>
    </source>
</evidence>
<dbReference type="EMBL" id="BMDP01000003">
    <property type="protein sequence ID" value="GGI55055.1"/>
    <property type="molecule type" value="Genomic_DNA"/>
</dbReference>
<reference evidence="2" key="1">
    <citation type="journal article" date="2014" name="Int. J. Syst. Evol. Microbiol.">
        <title>Complete genome sequence of Corynebacterium casei LMG S-19264T (=DSM 44701T), isolated from a smear-ripened cheese.</title>
        <authorList>
            <consortium name="US DOE Joint Genome Institute (JGI-PGF)"/>
            <person name="Walter F."/>
            <person name="Albersmeier A."/>
            <person name="Kalinowski J."/>
            <person name="Ruckert C."/>
        </authorList>
    </citation>
    <scope>NUCLEOTIDE SEQUENCE</scope>
    <source>
        <strain evidence="2">CCM 7664</strain>
    </source>
</reference>
<sequence length="182" mass="18320">MTTIIAGRFGQQDAVRDAIAALARAGAPNDQIASFYVNPPGQHDLYPVGGDRDESPGAEHSDAGSAAGIGVGGAIGGAVGTATAPVTGPLGAITGALVGGHVGSLVGSLSRTEEADEVPPVRHSGMLVAVTATSDEEERQAIATLRTAGAFDLERAEGHIENGEWIDFDPLSTPEFIAPDPG</sequence>
<organism evidence="2 3">
    <name type="scientific">Oxalicibacterium solurbis</name>
    <dbReference type="NCBI Taxonomy" id="69280"/>
    <lineage>
        <taxon>Bacteria</taxon>
        <taxon>Pseudomonadati</taxon>
        <taxon>Pseudomonadota</taxon>
        <taxon>Betaproteobacteria</taxon>
        <taxon>Burkholderiales</taxon>
        <taxon>Oxalobacteraceae</taxon>
        <taxon>Oxalicibacterium</taxon>
    </lineage>
</organism>
<dbReference type="AlphaFoldDB" id="A0A8J3AXK7"/>
<proteinExistence type="predicted"/>
<reference evidence="2" key="2">
    <citation type="submission" date="2020-09" db="EMBL/GenBank/DDBJ databases">
        <authorList>
            <person name="Sun Q."/>
            <person name="Sedlacek I."/>
        </authorList>
    </citation>
    <scope>NUCLEOTIDE SEQUENCE</scope>
    <source>
        <strain evidence="2">CCM 7664</strain>
    </source>
</reference>
<accession>A0A8J3AXK7</accession>
<comment type="caution">
    <text evidence="2">The sequence shown here is derived from an EMBL/GenBank/DDBJ whole genome shotgun (WGS) entry which is preliminary data.</text>
</comment>
<feature type="compositionally biased region" description="Basic and acidic residues" evidence="1">
    <location>
        <begin position="50"/>
        <end position="62"/>
    </location>
</feature>
<keyword evidence="3" id="KW-1185">Reference proteome</keyword>
<name>A0A8J3AXK7_9BURK</name>
<feature type="region of interest" description="Disordered" evidence="1">
    <location>
        <begin position="43"/>
        <end position="65"/>
    </location>
</feature>